<dbReference type="PANTHER" id="PTHR33406">
    <property type="entry name" value="MEMBRANE PROTEIN MJ1562-RELATED"/>
    <property type="match status" value="1"/>
</dbReference>
<dbReference type="PANTHER" id="PTHR33406:SF6">
    <property type="entry name" value="MEMBRANE PROTEIN YDGH-RELATED"/>
    <property type="match status" value="1"/>
</dbReference>
<evidence type="ECO:0000313" key="9">
    <source>
        <dbReference type="EMBL" id="EQD71698.1"/>
    </source>
</evidence>
<name>T1BT44_9ZZZZ</name>
<dbReference type="InterPro" id="IPR050545">
    <property type="entry name" value="Mycobact_MmpL"/>
</dbReference>
<keyword evidence="5 7" id="KW-1133">Transmembrane helix</keyword>
<dbReference type="SUPFAM" id="SSF82866">
    <property type="entry name" value="Multidrug efflux transporter AcrB transmembrane domain"/>
    <property type="match status" value="1"/>
</dbReference>
<evidence type="ECO:0000259" key="8">
    <source>
        <dbReference type="PROSITE" id="PS50156"/>
    </source>
</evidence>
<comment type="caution">
    <text evidence="9">The sequence shown here is derived from an EMBL/GenBank/DDBJ whole genome shotgun (WGS) entry which is preliminary data.</text>
</comment>
<reference evidence="9" key="1">
    <citation type="submission" date="2013-08" db="EMBL/GenBank/DDBJ databases">
        <authorList>
            <person name="Mendez C."/>
            <person name="Richter M."/>
            <person name="Ferrer M."/>
            <person name="Sanchez J."/>
        </authorList>
    </citation>
    <scope>NUCLEOTIDE SEQUENCE</scope>
</reference>
<keyword evidence="3" id="KW-1003">Cell membrane</keyword>
<evidence type="ECO:0000256" key="7">
    <source>
        <dbReference type="SAM" id="Phobius"/>
    </source>
</evidence>
<proteinExistence type="inferred from homology"/>
<dbReference type="EMBL" id="AUZX01004137">
    <property type="protein sequence ID" value="EQD71698.1"/>
    <property type="molecule type" value="Genomic_DNA"/>
</dbReference>
<evidence type="ECO:0000256" key="5">
    <source>
        <dbReference type="ARBA" id="ARBA00022989"/>
    </source>
</evidence>
<reference evidence="9" key="2">
    <citation type="journal article" date="2014" name="ISME J.">
        <title>Microbial stratification in low pH oxic and suboxic macroscopic growths along an acid mine drainage.</title>
        <authorList>
            <person name="Mendez-Garcia C."/>
            <person name="Mesa V."/>
            <person name="Sprenger R.R."/>
            <person name="Richter M."/>
            <person name="Diez M.S."/>
            <person name="Solano J."/>
            <person name="Bargiela R."/>
            <person name="Golyshina O.V."/>
            <person name="Manteca A."/>
            <person name="Ramos J.L."/>
            <person name="Gallego J.R."/>
            <person name="Llorente I."/>
            <person name="Martins Dos Santos V.A."/>
            <person name="Jensen O.N."/>
            <person name="Pelaez A.I."/>
            <person name="Sanchez J."/>
            <person name="Ferrer M."/>
        </authorList>
    </citation>
    <scope>NUCLEOTIDE SEQUENCE</scope>
</reference>
<evidence type="ECO:0000256" key="3">
    <source>
        <dbReference type="ARBA" id="ARBA00022475"/>
    </source>
</evidence>
<gene>
    <name evidence="9" type="ORF">B1A_05671</name>
</gene>
<evidence type="ECO:0000256" key="2">
    <source>
        <dbReference type="ARBA" id="ARBA00010157"/>
    </source>
</evidence>
<keyword evidence="4 7" id="KW-0812">Transmembrane</keyword>
<evidence type="ECO:0000256" key="1">
    <source>
        <dbReference type="ARBA" id="ARBA00004651"/>
    </source>
</evidence>
<accession>T1BT44</accession>
<comment type="similarity">
    <text evidence="2">Belongs to the resistance-nodulation-cell division (RND) (TC 2.A.6) family. MmpL subfamily.</text>
</comment>
<dbReference type="InterPro" id="IPR000731">
    <property type="entry name" value="SSD"/>
</dbReference>
<organism evidence="9">
    <name type="scientific">mine drainage metagenome</name>
    <dbReference type="NCBI Taxonomy" id="410659"/>
    <lineage>
        <taxon>unclassified sequences</taxon>
        <taxon>metagenomes</taxon>
        <taxon>ecological metagenomes</taxon>
    </lineage>
</organism>
<dbReference type="Pfam" id="PF03176">
    <property type="entry name" value="MMPL"/>
    <property type="match status" value="1"/>
</dbReference>
<dbReference type="Gene3D" id="1.20.1640.10">
    <property type="entry name" value="Multidrug efflux transporter AcrB transmembrane domain"/>
    <property type="match status" value="1"/>
</dbReference>
<feature type="domain" description="SSD" evidence="8">
    <location>
        <begin position="1"/>
        <end position="97"/>
    </location>
</feature>
<sequence>MFAFITLLAVGLDYDIFMITRVREEVMKGKTEKEAIIISVKENGGVIVTLGAVLAVTFGSLYISTLGIIQEIGMSLAIGVVIDTFITWPFFVPAVMLLLKKSTGGHLKLEKVKTKYFFIE</sequence>
<feature type="transmembrane region" description="Helical" evidence="7">
    <location>
        <begin position="75"/>
        <end position="99"/>
    </location>
</feature>
<evidence type="ECO:0000256" key="6">
    <source>
        <dbReference type="ARBA" id="ARBA00023136"/>
    </source>
</evidence>
<feature type="transmembrane region" description="Helical" evidence="7">
    <location>
        <begin position="46"/>
        <end position="69"/>
    </location>
</feature>
<keyword evidence="6 7" id="KW-0472">Membrane</keyword>
<protein>
    <submittedName>
        <fullName evidence="9">Protein, MmpL family</fullName>
    </submittedName>
</protein>
<comment type="subcellular location">
    <subcellularLocation>
        <location evidence="1">Cell membrane</location>
        <topology evidence="1">Multi-pass membrane protein</topology>
    </subcellularLocation>
</comment>
<evidence type="ECO:0000256" key="4">
    <source>
        <dbReference type="ARBA" id="ARBA00022692"/>
    </source>
</evidence>
<dbReference type="PROSITE" id="PS50156">
    <property type="entry name" value="SSD"/>
    <property type="match status" value="1"/>
</dbReference>
<dbReference type="GO" id="GO:0005886">
    <property type="term" value="C:plasma membrane"/>
    <property type="evidence" value="ECO:0007669"/>
    <property type="project" value="UniProtKB-SubCell"/>
</dbReference>
<dbReference type="AlphaFoldDB" id="T1BT44"/>
<dbReference type="InterPro" id="IPR004869">
    <property type="entry name" value="MMPL_dom"/>
</dbReference>